<evidence type="ECO:0000313" key="2">
    <source>
        <dbReference type="Proteomes" id="UP000035661"/>
    </source>
</evidence>
<keyword evidence="2" id="KW-1185">Reference proteome</keyword>
<name>A0A0H3XIH3_9MOLU</name>
<dbReference type="AlphaFoldDB" id="A0A0H3XIH3"/>
<gene>
    <name evidence="1" type="ORF">SERIO_v1c11350</name>
</gene>
<reference evidence="1 2" key="1">
    <citation type="journal article" date="2015" name="Genome Biol. Evol.">
        <title>Found and Lost: The Fates of Horizontally Acquired Genes in Arthropod-Symbiotic Spiroplasma.</title>
        <authorList>
            <person name="Lo W.S."/>
            <person name="Gasparich G.E."/>
            <person name="Kuo C.H."/>
        </authorList>
    </citation>
    <scope>NUCLEOTIDE SEQUENCE [LARGE SCALE GENOMIC DNA]</scope>
    <source>
        <strain evidence="2">TDA-040725-5</strain>
    </source>
</reference>
<reference evidence="2" key="2">
    <citation type="submission" date="2015-06" db="EMBL/GenBank/DDBJ databases">
        <title>Complete genome sequence of Spiroplasma eriocheiris TDA-040725-5 (DSM 21848).</title>
        <authorList>
            <person name="Lo W.-S."/>
            <person name="Kuo C.-H."/>
        </authorList>
    </citation>
    <scope>NUCLEOTIDE SEQUENCE [LARGE SCALE GENOMIC DNA]</scope>
    <source>
        <strain evidence="2">TDA-040725-5</strain>
    </source>
</reference>
<protein>
    <submittedName>
        <fullName evidence="1">Uncharacterized protein</fullName>
    </submittedName>
</protein>
<dbReference type="PATRIC" id="fig|743698.3.peg.1147"/>
<dbReference type="Proteomes" id="UP000035661">
    <property type="component" value="Chromosome"/>
</dbReference>
<evidence type="ECO:0000313" key="1">
    <source>
        <dbReference type="EMBL" id="AKM54688.1"/>
    </source>
</evidence>
<organism evidence="1 2">
    <name type="scientific">Spiroplasma eriocheiris</name>
    <dbReference type="NCBI Taxonomy" id="315358"/>
    <lineage>
        <taxon>Bacteria</taxon>
        <taxon>Bacillati</taxon>
        <taxon>Mycoplasmatota</taxon>
        <taxon>Mollicutes</taxon>
        <taxon>Entomoplasmatales</taxon>
        <taxon>Spiroplasmataceae</taxon>
        <taxon>Spiroplasma</taxon>
    </lineage>
</organism>
<proteinExistence type="predicted"/>
<dbReference type="KEGG" id="seri:SERIO_v1c11350"/>
<dbReference type="RefSeq" id="WP_047791869.1">
    <property type="nucleotide sequence ID" value="NZ_CP011856.1"/>
</dbReference>
<dbReference type="EMBL" id="CP011856">
    <property type="protein sequence ID" value="AKM54688.1"/>
    <property type="molecule type" value="Genomic_DNA"/>
</dbReference>
<dbReference type="STRING" id="315358.SERIO_v1c11350"/>
<sequence>MTNFLNYFLYAYQLLKTFDKGDFEKWPDLTGAFANYLHPAATPYFEILGTKISFWNTSEASLSFIAGATPPTS</sequence>
<accession>A0A0H3XIH3</accession>